<dbReference type="Pfam" id="PF13545">
    <property type="entry name" value="HTH_Crp_2"/>
    <property type="match status" value="1"/>
</dbReference>
<dbReference type="AlphaFoldDB" id="A0A0F9NY35"/>
<name>A0A0F9NY35_9ZZZZ</name>
<keyword evidence="2" id="KW-0238">DNA-binding</keyword>
<dbReference type="EMBL" id="LAZR01007293">
    <property type="protein sequence ID" value="KKM86187.1"/>
    <property type="molecule type" value="Genomic_DNA"/>
</dbReference>
<dbReference type="Pfam" id="PF00027">
    <property type="entry name" value="cNMP_binding"/>
    <property type="match status" value="1"/>
</dbReference>
<dbReference type="InterPro" id="IPR000595">
    <property type="entry name" value="cNMP-bd_dom"/>
</dbReference>
<dbReference type="PRINTS" id="PR00034">
    <property type="entry name" value="HTHCRP"/>
</dbReference>
<accession>A0A0F9NY35</accession>
<dbReference type="CDD" id="cd00038">
    <property type="entry name" value="CAP_ED"/>
    <property type="match status" value="1"/>
</dbReference>
<dbReference type="InterPro" id="IPR012318">
    <property type="entry name" value="HTH_CRP"/>
</dbReference>
<dbReference type="PROSITE" id="PS51063">
    <property type="entry name" value="HTH_CRP_2"/>
    <property type="match status" value="1"/>
</dbReference>
<dbReference type="Gene3D" id="2.60.120.10">
    <property type="entry name" value="Jelly Rolls"/>
    <property type="match status" value="1"/>
</dbReference>
<dbReference type="Gene3D" id="1.10.10.10">
    <property type="entry name" value="Winged helix-like DNA-binding domain superfamily/Winged helix DNA-binding domain"/>
    <property type="match status" value="1"/>
</dbReference>
<evidence type="ECO:0000256" key="3">
    <source>
        <dbReference type="ARBA" id="ARBA00023163"/>
    </source>
</evidence>
<feature type="domain" description="Cyclic nucleotide-binding" evidence="4">
    <location>
        <begin position="28"/>
        <end position="82"/>
    </location>
</feature>
<evidence type="ECO:0008006" key="7">
    <source>
        <dbReference type="Google" id="ProtNLM"/>
    </source>
</evidence>
<evidence type="ECO:0000259" key="4">
    <source>
        <dbReference type="PROSITE" id="PS50042"/>
    </source>
</evidence>
<dbReference type="SMART" id="SM00419">
    <property type="entry name" value="HTH_CRP"/>
    <property type="match status" value="1"/>
</dbReference>
<evidence type="ECO:0000259" key="5">
    <source>
        <dbReference type="PROSITE" id="PS51063"/>
    </source>
</evidence>
<organism evidence="6">
    <name type="scientific">marine sediment metagenome</name>
    <dbReference type="NCBI Taxonomy" id="412755"/>
    <lineage>
        <taxon>unclassified sequences</taxon>
        <taxon>metagenomes</taxon>
        <taxon>ecological metagenomes</taxon>
    </lineage>
</organism>
<protein>
    <recommendedName>
        <fullName evidence="7">HTH crp-type domain-containing protein</fullName>
    </recommendedName>
</protein>
<sequence>MPSLPAGNNNDTPLSVAAAVQSTLLRYSLPPVTFDRGVDIQHEGDRADFLYLVKSGFLYSYGVLPDGQRQIIFLYKEGDMVGFTDLGSARSMGSLRSLSECVLQPIPISAFLSPSFLTPAIATFFLHKAAEMQSVLIRSIVAMGRMAARERVICLLLMLNDRFGSTTEKDEVHIPLTQSELGDLIGLTNVSISKILSQLSTDGFIERKGNRIVLRRRLEMQRMIGYEPLRFSADILTHNARRTHNAVDRLRSRRINVPAISARVAQDRVDQLKGGDG</sequence>
<dbReference type="InterPro" id="IPR036388">
    <property type="entry name" value="WH-like_DNA-bd_sf"/>
</dbReference>
<dbReference type="InterPro" id="IPR036390">
    <property type="entry name" value="WH_DNA-bd_sf"/>
</dbReference>
<reference evidence="6" key="1">
    <citation type="journal article" date="2015" name="Nature">
        <title>Complex archaea that bridge the gap between prokaryotes and eukaryotes.</title>
        <authorList>
            <person name="Spang A."/>
            <person name="Saw J.H."/>
            <person name="Jorgensen S.L."/>
            <person name="Zaremba-Niedzwiedzka K."/>
            <person name="Martijn J."/>
            <person name="Lind A.E."/>
            <person name="van Eijk R."/>
            <person name="Schleper C."/>
            <person name="Guy L."/>
            <person name="Ettema T.J."/>
        </authorList>
    </citation>
    <scope>NUCLEOTIDE SEQUENCE</scope>
</reference>
<dbReference type="GO" id="GO:0003677">
    <property type="term" value="F:DNA binding"/>
    <property type="evidence" value="ECO:0007669"/>
    <property type="project" value="UniProtKB-KW"/>
</dbReference>
<gene>
    <name evidence="6" type="ORF">LCGC14_1281500</name>
</gene>
<keyword evidence="1" id="KW-0805">Transcription regulation</keyword>
<evidence type="ECO:0000313" key="6">
    <source>
        <dbReference type="EMBL" id="KKM86187.1"/>
    </source>
</evidence>
<dbReference type="InterPro" id="IPR014710">
    <property type="entry name" value="RmlC-like_jellyroll"/>
</dbReference>
<dbReference type="PROSITE" id="PS50042">
    <property type="entry name" value="CNMP_BINDING_3"/>
    <property type="match status" value="1"/>
</dbReference>
<keyword evidence="3" id="KW-0804">Transcription</keyword>
<evidence type="ECO:0000256" key="2">
    <source>
        <dbReference type="ARBA" id="ARBA00023125"/>
    </source>
</evidence>
<dbReference type="SUPFAM" id="SSF46785">
    <property type="entry name" value="Winged helix' DNA-binding domain"/>
    <property type="match status" value="1"/>
</dbReference>
<comment type="caution">
    <text evidence="6">The sequence shown here is derived from an EMBL/GenBank/DDBJ whole genome shotgun (WGS) entry which is preliminary data.</text>
</comment>
<proteinExistence type="predicted"/>
<dbReference type="SMART" id="SM00100">
    <property type="entry name" value="cNMP"/>
    <property type="match status" value="1"/>
</dbReference>
<dbReference type="SUPFAM" id="SSF51206">
    <property type="entry name" value="cAMP-binding domain-like"/>
    <property type="match status" value="1"/>
</dbReference>
<feature type="domain" description="HTH crp-type" evidence="5">
    <location>
        <begin position="146"/>
        <end position="218"/>
    </location>
</feature>
<evidence type="ECO:0000256" key="1">
    <source>
        <dbReference type="ARBA" id="ARBA00023015"/>
    </source>
</evidence>
<dbReference type="GO" id="GO:0006355">
    <property type="term" value="P:regulation of DNA-templated transcription"/>
    <property type="evidence" value="ECO:0007669"/>
    <property type="project" value="InterPro"/>
</dbReference>
<dbReference type="InterPro" id="IPR018490">
    <property type="entry name" value="cNMP-bd_dom_sf"/>
</dbReference>